<reference evidence="11 12" key="2">
    <citation type="submission" date="2024-10" db="EMBL/GenBank/DDBJ databases">
        <authorList>
            <person name="Ryan C."/>
        </authorList>
    </citation>
    <scope>NUCLEOTIDE SEQUENCE [LARGE SCALE GENOMIC DNA]</scope>
</reference>
<keyword evidence="5" id="KW-0611">Plant defense</keyword>
<dbReference type="InterPro" id="IPR058922">
    <property type="entry name" value="WHD_DRP"/>
</dbReference>
<accession>A0ABC9B5A6</accession>
<dbReference type="InterPro" id="IPR036388">
    <property type="entry name" value="WH-like_DNA-bd_sf"/>
</dbReference>
<dbReference type="InterPro" id="IPR044974">
    <property type="entry name" value="Disease_R_plants"/>
</dbReference>
<feature type="domain" description="Disease resistance N-terminal" evidence="8">
    <location>
        <begin position="12"/>
        <end position="95"/>
    </location>
</feature>
<dbReference type="InterPro" id="IPR027417">
    <property type="entry name" value="P-loop_NTPase"/>
</dbReference>
<dbReference type="InterPro" id="IPR032675">
    <property type="entry name" value="LRR_dom_sf"/>
</dbReference>
<evidence type="ECO:0000256" key="1">
    <source>
        <dbReference type="ARBA" id="ARBA00008894"/>
    </source>
</evidence>
<dbReference type="GO" id="GO:0002758">
    <property type="term" value="P:innate immune response-activating signaling pathway"/>
    <property type="evidence" value="ECO:0007669"/>
    <property type="project" value="UniProtKB-ARBA"/>
</dbReference>
<sequence length="919" mass="104278">MAGTMVSASAGAMNSLLGKLTTLMGEEYNKLKGSRKEVAYLEDEFRSMNALLEKLANMDDLDAPAKEWRNQVRDMSYEIEDCIDDFMHHFGKNDATIGFLKKISRFLKNLRARHQIGSKIREIKAQVLEASDRRMRYRLDEYIHNPDISPVDPRVVAIYKEAASLVGIDAPRDELVKLLTDNEPELKVASIVGFGGLGKTTLANQVYHKIEGQFKCRSFVSASQKPDIPKLLSKILLDIGGNNLFQTSELDELLRNIREHLRDKRYFIIIDDLWDSSAWEVIKCAFPENSHGSRVLTTTRIRSVALACCSYSKQYIYNMRPLDEDDSRGLLFSRIFGFGEACPDAFENLSVDILKRCGGLPLAIISIASLLAGQPKVTWDYVHNSLCSMFEANPNLEDMKRILDLSYRNLPHHLKTCLIYLGMYPEDYTIMKHDLVRQWIAEGFVSSIHGLDAEDIAGSYFNELINKNMIQPVLTDYNDEVISCKVHDLMLDLIRVKSAEDNFLYVIDDMEALTKMNKKTRRFSLHYACEGYCVTPTKIKGSLCQIRSVVAFTKAFLPSYQGFKYIRVLSLHFWTGVSGGSSFRIHKIDLTSICRLYLLRYLKIVSNTDLELPDRLWNLLYLETMDLQPLADVFIPSDIVRLGRLSYLTVPFGTAFQDDIGSLKSLRTLHGFDFSRSSLNSIESLGELTNLRDLQLSCKDCGNVNDLVMDALRFSLERLSHPSSLKILVFSGAFIPNSHLDWFNTLSSFPYHVQKLHPQGFRFSRIPKWIAQLHDLYSLQLVVREIVPKDDDIGILAGLPCLAHLYLNFIEAPEERIIIPGAAFPALKQLNLTCPKLFPAIDVGAMPMLEKLELSFTMVRWEDMVKCLQPNGIDNLPVSTKKVLLRCYGQLTGEDTTSGVRNVFNAHHPGVDLIFSGFL</sequence>
<evidence type="ECO:0000313" key="11">
    <source>
        <dbReference type="EMBL" id="CAL4994873.1"/>
    </source>
</evidence>
<keyword evidence="12" id="KW-1185">Reference proteome</keyword>
<proteinExistence type="inferred from homology"/>
<dbReference type="FunFam" id="1.10.10.10:FF:000322">
    <property type="entry name" value="Probable disease resistance protein At1g63360"/>
    <property type="match status" value="1"/>
</dbReference>
<dbReference type="Pfam" id="PF18052">
    <property type="entry name" value="Rx_N"/>
    <property type="match status" value="1"/>
</dbReference>
<evidence type="ECO:0000259" key="9">
    <source>
        <dbReference type="Pfam" id="PF23559"/>
    </source>
</evidence>
<organism evidence="11 12">
    <name type="scientific">Urochloa decumbens</name>
    <dbReference type="NCBI Taxonomy" id="240449"/>
    <lineage>
        <taxon>Eukaryota</taxon>
        <taxon>Viridiplantae</taxon>
        <taxon>Streptophyta</taxon>
        <taxon>Embryophyta</taxon>
        <taxon>Tracheophyta</taxon>
        <taxon>Spermatophyta</taxon>
        <taxon>Magnoliopsida</taxon>
        <taxon>Liliopsida</taxon>
        <taxon>Poales</taxon>
        <taxon>Poaceae</taxon>
        <taxon>PACMAD clade</taxon>
        <taxon>Panicoideae</taxon>
        <taxon>Panicodae</taxon>
        <taxon>Paniceae</taxon>
        <taxon>Melinidinae</taxon>
        <taxon>Urochloa</taxon>
    </lineage>
</organism>
<keyword evidence="6" id="KW-0175">Coiled coil</keyword>
<dbReference type="EMBL" id="OZ075134">
    <property type="protein sequence ID" value="CAL4994873.1"/>
    <property type="molecule type" value="Genomic_DNA"/>
</dbReference>
<reference evidence="12" key="1">
    <citation type="submission" date="2024-06" db="EMBL/GenBank/DDBJ databases">
        <authorList>
            <person name="Ryan C."/>
        </authorList>
    </citation>
    <scope>NUCLEOTIDE SEQUENCE [LARGE SCALE GENOMIC DNA]</scope>
</reference>
<gene>
    <name evidence="11" type="ORF">URODEC1_LOCUS62106</name>
</gene>
<dbReference type="Gene3D" id="3.40.50.300">
    <property type="entry name" value="P-loop containing nucleotide triphosphate hydrolases"/>
    <property type="match status" value="1"/>
</dbReference>
<dbReference type="InterPro" id="IPR038005">
    <property type="entry name" value="RX-like_CC"/>
</dbReference>
<feature type="domain" description="Disease resistance R13L4/SHOC-2-like LRR" evidence="10">
    <location>
        <begin position="545"/>
        <end position="888"/>
    </location>
</feature>
<dbReference type="Gene3D" id="3.80.10.10">
    <property type="entry name" value="Ribonuclease Inhibitor"/>
    <property type="match status" value="1"/>
</dbReference>
<dbReference type="GO" id="GO:0009626">
    <property type="term" value="P:plant-type hypersensitive response"/>
    <property type="evidence" value="ECO:0007669"/>
    <property type="project" value="UniProtKB-ARBA"/>
</dbReference>
<name>A0ABC9B5A6_9POAL</name>
<evidence type="ECO:0000313" key="12">
    <source>
        <dbReference type="Proteomes" id="UP001497457"/>
    </source>
</evidence>
<dbReference type="InterPro" id="IPR042197">
    <property type="entry name" value="Apaf_helical"/>
</dbReference>
<evidence type="ECO:0000256" key="6">
    <source>
        <dbReference type="ARBA" id="ARBA00023054"/>
    </source>
</evidence>
<comment type="similarity">
    <text evidence="1">Belongs to the disease resistance NB-LRR family.</text>
</comment>
<evidence type="ECO:0000259" key="8">
    <source>
        <dbReference type="Pfam" id="PF18052"/>
    </source>
</evidence>
<dbReference type="Pfam" id="PF23559">
    <property type="entry name" value="WHD_DRP"/>
    <property type="match status" value="1"/>
</dbReference>
<dbReference type="SUPFAM" id="SSF52540">
    <property type="entry name" value="P-loop containing nucleoside triphosphate hydrolases"/>
    <property type="match status" value="1"/>
</dbReference>
<dbReference type="Gene3D" id="1.10.10.10">
    <property type="entry name" value="Winged helix-like DNA-binding domain superfamily/Winged helix DNA-binding domain"/>
    <property type="match status" value="1"/>
</dbReference>
<feature type="domain" description="Disease resistance protein winged helix" evidence="9">
    <location>
        <begin position="423"/>
        <end position="494"/>
    </location>
</feature>
<dbReference type="GO" id="GO:0042742">
    <property type="term" value="P:defense response to bacterium"/>
    <property type="evidence" value="ECO:0007669"/>
    <property type="project" value="UniProtKB-ARBA"/>
</dbReference>
<dbReference type="AlphaFoldDB" id="A0ABC9B5A6"/>
<dbReference type="InterPro" id="IPR002182">
    <property type="entry name" value="NB-ARC"/>
</dbReference>
<protein>
    <submittedName>
        <fullName evidence="11">Uncharacterized protein</fullName>
    </submittedName>
</protein>
<keyword evidence="4" id="KW-0547">Nucleotide-binding</keyword>
<dbReference type="PANTHER" id="PTHR23155:SF906">
    <property type="entry name" value="OS08G0205100 PROTEIN"/>
    <property type="match status" value="1"/>
</dbReference>
<dbReference type="SUPFAM" id="SSF52058">
    <property type="entry name" value="L domain-like"/>
    <property type="match status" value="1"/>
</dbReference>
<evidence type="ECO:0000256" key="4">
    <source>
        <dbReference type="ARBA" id="ARBA00022741"/>
    </source>
</evidence>
<dbReference type="PANTHER" id="PTHR23155">
    <property type="entry name" value="DISEASE RESISTANCE PROTEIN RP"/>
    <property type="match status" value="1"/>
</dbReference>
<keyword evidence="3" id="KW-0677">Repeat</keyword>
<feature type="domain" description="NB-ARC" evidence="7">
    <location>
        <begin position="173"/>
        <end position="331"/>
    </location>
</feature>
<dbReference type="Pfam" id="PF00931">
    <property type="entry name" value="NB-ARC"/>
    <property type="match status" value="1"/>
</dbReference>
<dbReference type="Gene3D" id="1.10.8.430">
    <property type="entry name" value="Helical domain of apoptotic protease-activating factors"/>
    <property type="match status" value="1"/>
</dbReference>
<evidence type="ECO:0000256" key="3">
    <source>
        <dbReference type="ARBA" id="ARBA00022737"/>
    </source>
</evidence>
<dbReference type="PRINTS" id="PR00364">
    <property type="entry name" value="DISEASERSIST"/>
</dbReference>
<dbReference type="InterPro" id="IPR055414">
    <property type="entry name" value="LRR_R13L4/SHOC2-like"/>
</dbReference>
<evidence type="ECO:0000259" key="10">
    <source>
        <dbReference type="Pfam" id="PF23598"/>
    </source>
</evidence>
<dbReference type="Pfam" id="PF23598">
    <property type="entry name" value="LRR_14"/>
    <property type="match status" value="1"/>
</dbReference>
<dbReference type="GO" id="GO:0000166">
    <property type="term" value="F:nucleotide binding"/>
    <property type="evidence" value="ECO:0007669"/>
    <property type="project" value="UniProtKB-KW"/>
</dbReference>
<evidence type="ECO:0000256" key="5">
    <source>
        <dbReference type="ARBA" id="ARBA00022821"/>
    </source>
</evidence>
<dbReference type="InterPro" id="IPR041118">
    <property type="entry name" value="Rx_N"/>
</dbReference>
<evidence type="ECO:0000256" key="2">
    <source>
        <dbReference type="ARBA" id="ARBA00022614"/>
    </source>
</evidence>
<evidence type="ECO:0000259" key="7">
    <source>
        <dbReference type="Pfam" id="PF00931"/>
    </source>
</evidence>
<dbReference type="Gene3D" id="1.20.5.4130">
    <property type="match status" value="1"/>
</dbReference>
<dbReference type="FunFam" id="3.40.50.300:FF:001091">
    <property type="entry name" value="Probable disease resistance protein At1g61300"/>
    <property type="match status" value="1"/>
</dbReference>
<dbReference type="CDD" id="cd14798">
    <property type="entry name" value="RX-CC_like"/>
    <property type="match status" value="1"/>
</dbReference>
<dbReference type="Proteomes" id="UP001497457">
    <property type="component" value="Chromosome 24b"/>
</dbReference>
<keyword evidence="2" id="KW-0433">Leucine-rich repeat</keyword>